<gene>
    <name evidence="1" type="ORF">Bcop_1464</name>
</gene>
<dbReference type="Proteomes" id="UP000018439">
    <property type="component" value="Chromosome"/>
</dbReference>
<evidence type="ECO:0000313" key="2">
    <source>
        <dbReference type="Proteomes" id="UP000018439"/>
    </source>
</evidence>
<proteinExistence type="predicted"/>
<organism evidence="1 2">
    <name type="scientific">Bacteroides coprosuis DSM 18011</name>
    <dbReference type="NCBI Taxonomy" id="679937"/>
    <lineage>
        <taxon>Bacteria</taxon>
        <taxon>Pseudomonadati</taxon>
        <taxon>Bacteroidota</taxon>
        <taxon>Bacteroidia</taxon>
        <taxon>Bacteroidales</taxon>
        <taxon>Bacteroidaceae</taxon>
        <taxon>Bacteroides</taxon>
    </lineage>
</organism>
<sequence>MEFLSLIVAFSALGFAVFTFSVHTRALSNLRRKVDELELGIGDQGLFAKKKAFLVAVVSKTHDANKVQLSIRNDGLAIARNISFKFIHPQTSQDISETFRITTISSPVINPKEYIVMNITFSPDTPNISQLVMLWDDDYQEVNRRKQLIKLR</sequence>
<keyword evidence="2" id="KW-1185">Reference proteome</keyword>
<accession>F3ZPS2</accession>
<dbReference type="AlphaFoldDB" id="F3ZPS2"/>
<dbReference type="HOGENOM" id="CLU_1718646_0_0_10"/>
<evidence type="ECO:0000313" key="1">
    <source>
        <dbReference type="EMBL" id="EGJ71659.1"/>
    </source>
</evidence>
<dbReference type="EMBL" id="CM001167">
    <property type="protein sequence ID" value="EGJ71659.1"/>
    <property type="molecule type" value="Genomic_DNA"/>
</dbReference>
<protein>
    <submittedName>
        <fullName evidence="1">Uncharacterized protein</fullName>
    </submittedName>
</protein>
<name>F3ZPS2_9BACE</name>
<reference evidence="1 2" key="1">
    <citation type="journal article" date="2011" name="Stand. Genomic Sci.">
        <title>Non-contiguous finished genome sequence of Bacteroides coprosuis type strain (PC139).</title>
        <authorList>
            <person name="Land M."/>
            <person name="Held B."/>
            <person name="Gronow S."/>
            <person name="Abt B."/>
            <person name="Lucas S."/>
            <person name="Del Rio T.G."/>
            <person name="Nolan M."/>
            <person name="Tice H."/>
            <person name="Cheng J.F."/>
            <person name="Pitluck S."/>
            <person name="Liolios K."/>
            <person name="Pagani I."/>
            <person name="Ivanova N."/>
            <person name="Mavromatis K."/>
            <person name="Mikhailova N."/>
            <person name="Pati A."/>
            <person name="Tapia R."/>
            <person name="Han C."/>
            <person name="Goodwin L."/>
            <person name="Chen A."/>
            <person name="Palaniappan K."/>
            <person name="Hauser L."/>
            <person name="Brambilla E.M."/>
            <person name="Rohde M."/>
            <person name="Goker M."/>
            <person name="Detter J.C."/>
            <person name="Woyke T."/>
            <person name="Bristow J."/>
            <person name="Eisen J.A."/>
            <person name="Markowitz V."/>
            <person name="Hugenholtz P."/>
            <person name="Kyrpides N.C."/>
            <person name="Klenk H.P."/>
            <person name="Lapidus A."/>
        </authorList>
    </citation>
    <scope>NUCLEOTIDE SEQUENCE</scope>
    <source>
        <strain evidence="1 2">DSM 18011</strain>
    </source>
</reference>